<sequence>MNYDEIVMIGLHCKVATNSRQARLKGAQWAKTLKISNAKVIRVSGMQVEHRCDINEGEIVEPNQEEQILS</sequence>
<accession>A0A7R8VBJ1</accession>
<organism evidence="1">
    <name type="scientific">Timema douglasi</name>
    <name type="common">Walking stick</name>
    <dbReference type="NCBI Taxonomy" id="61478"/>
    <lineage>
        <taxon>Eukaryota</taxon>
        <taxon>Metazoa</taxon>
        <taxon>Ecdysozoa</taxon>
        <taxon>Arthropoda</taxon>
        <taxon>Hexapoda</taxon>
        <taxon>Insecta</taxon>
        <taxon>Pterygota</taxon>
        <taxon>Neoptera</taxon>
        <taxon>Polyneoptera</taxon>
        <taxon>Phasmatodea</taxon>
        <taxon>Timematodea</taxon>
        <taxon>Timematoidea</taxon>
        <taxon>Timematidae</taxon>
        <taxon>Timema</taxon>
    </lineage>
</organism>
<name>A0A7R8VBJ1_TIMDO</name>
<dbReference type="AlphaFoldDB" id="A0A7R8VBJ1"/>
<proteinExistence type="predicted"/>
<evidence type="ECO:0000313" key="1">
    <source>
        <dbReference type="EMBL" id="CAD7194685.1"/>
    </source>
</evidence>
<dbReference type="EMBL" id="OA564546">
    <property type="protein sequence ID" value="CAD7194685.1"/>
    <property type="molecule type" value="Genomic_DNA"/>
</dbReference>
<protein>
    <submittedName>
        <fullName evidence="1">Uncharacterized protein</fullName>
    </submittedName>
</protein>
<gene>
    <name evidence="1" type="ORF">TDIB3V08_LOCUS1102</name>
</gene>
<reference evidence="1" key="1">
    <citation type="submission" date="2020-11" db="EMBL/GenBank/DDBJ databases">
        <authorList>
            <person name="Tran Van P."/>
        </authorList>
    </citation>
    <scope>NUCLEOTIDE SEQUENCE</scope>
</reference>